<sequence length="303" mass="32185">MPLALPKLRVGTPLRHEALSVFPLFTEPTGDIGYRLSDEALADQSVLVEEVSEGGSVPNLLVENKGDLRVLFLEGEELVGAKQNRILNTSVLIAAHTKVKIPVSCVEQGRWGYKSRYFGSSGSHSPSKLRRTLKASVSRSVRENRGHTSDQGAVWQEVASLNASHGVASGTSAMSDAFDTHQDRIASFKEKLKYVEGASGVAVAIGGKVVAVDLFDKPSTCLKVWDRLLSGVVFDALEAGPTDQSASVADVEQLLGAAGNLPWQQAQAVGEGEEYRAESQHGDHASALTFEGAVVHGSLVAAV</sequence>
<accession>A0A517YH58</accession>
<proteinExistence type="predicted"/>
<dbReference type="Proteomes" id="UP000315017">
    <property type="component" value="Chromosome"/>
</dbReference>
<name>A0A517YH58_9BACT</name>
<dbReference type="KEGG" id="aagg:ETAA8_46470"/>
<gene>
    <name evidence="2" type="ORF">ETAA8_46470</name>
</gene>
<protein>
    <recommendedName>
        <fullName evidence="1">ARG and Rhodanese-Phosphatase-superfamily-associated domain-containing protein</fullName>
    </recommendedName>
</protein>
<dbReference type="AlphaFoldDB" id="A0A517YH58"/>
<organism evidence="2 3">
    <name type="scientific">Anatilimnocola aggregata</name>
    <dbReference type="NCBI Taxonomy" id="2528021"/>
    <lineage>
        <taxon>Bacteria</taxon>
        <taxon>Pseudomonadati</taxon>
        <taxon>Planctomycetota</taxon>
        <taxon>Planctomycetia</taxon>
        <taxon>Pirellulales</taxon>
        <taxon>Pirellulaceae</taxon>
        <taxon>Anatilimnocola</taxon>
    </lineage>
</organism>
<dbReference type="EMBL" id="CP036274">
    <property type="protein sequence ID" value="QDU29533.1"/>
    <property type="molecule type" value="Genomic_DNA"/>
</dbReference>
<feature type="domain" description="ARG and Rhodanese-Phosphatase-superfamily-associated" evidence="1">
    <location>
        <begin position="7"/>
        <end position="299"/>
    </location>
</feature>
<evidence type="ECO:0000259" key="1">
    <source>
        <dbReference type="Pfam" id="PF20208"/>
    </source>
</evidence>
<evidence type="ECO:0000313" key="2">
    <source>
        <dbReference type="EMBL" id="QDU29533.1"/>
    </source>
</evidence>
<dbReference type="InterPro" id="IPR046699">
    <property type="entry name" value="ARPP-1"/>
</dbReference>
<keyword evidence="3" id="KW-1185">Reference proteome</keyword>
<dbReference type="Pfam" id="PF20208">
    <property type="entry name" value="ARPP-1"/>
    <property type="match status" value="1"/>
</dbReference>
<dbReference type="RefSeq" id="WP_145093480.1">
    <property type="nucleotide sequence ID" value="NZ_CP036274.1"/>
</dbReference>
<reference evidence="2 3" key="1">
    <citation type="submission" date="2019-02" db="EMBL/GenBank/DDBJ databases">
        <title>Deep-cultivation of Planctomycetes and their phenomic and genomic characterization uncovers novel biology.</title>
        <authorList>
            <person name="Wiegand S."/>
            <person name="Jogler M."/>
            <person name="Boedeker C."/>
            <person name="Pinto D."/>
            <person name="Vollmers J."/>
            <person name="Rivas-Marin E."/>
            <person name="Kohn T."/>
            <person name="Peeters S.H."/>
            <person name="Heuer A."/>
            <person name="Rast P."/>
            <person name="Oberbeckmann S."/>
            <person name="Bunk B."/>
            <person name="Jeske O."/>
            <person name="Meyerdierks A."/>
            <person name="Storesund J.E."/>
            <person name="Kallscheuer N."/>
            <person name="Luecker S."/>
            <person name="Lage O.M."/>
            <person name="Pohl T."/>
            <person name="Merkel B.J."/>
            <person name="Hornburger P."/>
            <person name="Mueller R.-W."/>
            <person name="Bruemmer F."/>
            <person name="Labrenz M."/>
            <person name="Spormann A.M."/>
            <person name="Op den Camp H."/>
            <person name="Overmann J."/>
            <person name="Amann R."/>
            <person name="Jetten M.S.M."/>
            <person name="Mascher T."/>
            <person name="Medema M.H."/>
            <person name="Devos D.P."/>
            <person name="Kaster A.-K."/>
            <person name="Ovreas L."/>
            <person name="Rohde M."/>
            <person name="Galperin M.Y."/>
            <person name="Jogler C."/>
        </authorList>
    </citation>
    <scope>NUCLEOTIDE SEQUENCE [LARGE SCALE GENOMIC DNA]</scope>
    <source>
        <strain evidence="2 3">ETA_A8</strain>
    </source>
</reference>
<evidence type="ECO:0000313" key="3">
    <source>
        <dbReference type="Proteomes" id="UP000315017"/>
    </source>
</evidence>
<dbReference type="OrthoDB" id="9806181at2"/>